<evidence type="ECO:0000313" key="2">
    <source>
        <dbReference type="EMBL" id="GIL88380.1"/>
    </source>
</evidence>
<keyword evidence="5" id="KW-1185">Reference proteome</keyword>
<accession>A0A8J4GPY4</accession>
<dbReference type="EMBL" id="BNCQ01000039">
    <property type="protein sequence ID" value="GIM11554.1"/>
    <property type="molecule type" value="Genomic_DNA"/>
</dbReference>
<dbReference type="EMBL" id="BNCP01000044">
    <property type="protein sequence ID" value="GIL88380.1"/>
    <property type="molecule type" value="Genomic_DNA"/>
</dbReference>
<evidence type="ECO:0000256" key="1">
    <source>
        <dbReference type="SAM" id="SignalP"/>
    </source>
</evidence>
<comment type="caution">
    <text evidence="3">The sequence shown here is derived from an EMBL/GenBank/DDBJ whole genome shotgun (WGS) entry which is preliminary data.</text>
</comment>
<reference evidence="3" key="1">
    <citation type="journal article" date="2021" name="Proc. Natl. Acad. Sci. U.S.A.">
        <title>Three genomes in the algal genus Volvox reveal the fate of a haploid sex-determining region after a transition to homothallism.</title>
        <authorList>
            <person name="Yamamoto K."/>
            <person name="Hamaji T."/>
            <person name="Kawai-Toyooka H."/>
            <person name="Matsuzaki R."/>
            <person name="Takahashi F."/>
            <person name="Nishimura Y."/>
            <person name="Kawachi M."/>
            <person name="Noguchi H."/>
            <person name="Minakuchi Y."/>
            <person name="Umen J.G."/>
            <person name="Toyoda A."/>
            <person name="Nozaki H."/>
        </authorList>
    </citation>
    <scope>NUCLEOTIDE SEQUENCE</scope>
    <source>
        <strain evidence="3">NIES-3785</strain>
        <strain evidence="2">NIES-3786</strain>
    </source>
</reference>
<feature type="signal peptide" evidence="1">
    <location>
        <begin position="1"/>
        <end position="24"/>
    </location>
</feature>
<gene>
    <name evidence="2" type="ORF">Vretifemale_16349</name>
    <name evidence="3" type="ORF">Vretimale_15038</name>
</gene>
<evidence type="ECO:0000313" key="5">
    <source>
        <dbReference type="Proteomes" id="UP000747110"/>
    </source>
</evidence>
<sequence length="457" mass="51712">MYKGWLTFLMLWVLGEIFSHTANASSSQVPVLASRFQQRNRGSTVSILAGNSMKGVAQRSRRQLDDSGPGQQANPVQAAAYLDDLFKDYATARKQLVGSFNKRSRIAVVFMCFNRAGVIRQSLPAVMRSDGVEQFDLFISQDGGAGYNIEKDLHFPESSSIVYIRHKFNLCTGLHHHFVKSFTFDIMDYDGLIIVEEDNVVHPQALQLLARMIDLSIEQPEIGIVSLVDMDNSAFLDDRKYAEGINRVNGTMGHLWVYGFHKSRYEAVRSNLYDYYNTIKGHDYGMKHEPPLSDKIKALLVSKGFPADGELSQDRFFIYSLENAGYRQRYQTLFRFFEPIGYLGLHHRHTETAFFNMFGRGMFNGRIKPQAAFDVTKDTTMLLDIKAGVRDHINRVWLQYFPGKVHEELVNNTFVSLMEGRLNGVEAMADIKSAGMKYIASKTGNKLIIATFAGGNI</sequence>
<evidence type="ECO:0000313" key="4">
    <source>
        <dbReference type="Proteomes" id="UP000722791"/>
    </source>
</evidence>
<dbReference type="Gene3D" id="3.90.550.10">
    <property type="entry name" value="Spore Coat Polysaccharide Biosynthesis Protein SpsA, Chain A"/>
    <property type="match status" value="1"/>
</dbReference>
<proteinExistence type="predicted"/>
<dbReference type="AlphaFoldDB" id="A0A8J4GPY4"/>
<name>A0A8J4GPY4_9CHLO</name>
<keyword evidence="1" id="KW-0732">Signal</keyword>
<protein>
    <submittedName>
        <fullName evidence="3">Uncharacterized protein</fullName>
    </submittedName>
</protein>
<dbReference type="Proteomes" id="UP000722791">
    <property type="component" value="Unassembled WGS sequence"/>
</dbReference>
<dbReference type="SUPFAM" id="SSF53448">
    <property type="entry name" value="Nucleotide-diphospho-sugar transferases"/>
    <property type="match status" value="1"/>
</dbReference>
<dbReference type="InterPro" id="IPR029044">
    <property type="entry name" value="Nucleotide-diphossugar_trans"/>
</dbReference>
<organism evidence="3 4">
    <name type="scientific">Volvox reticuliferus</name>
    <dbReference type="NCBI Taxonomy" id="1737510"/>
    <lineage>
        <taxon>Eukaryota</taxon>
        <taxon>Viridiplantae</taxon>
        <taxon>Chlorophyta</taxon>
        <taxon>core chlorophytes</taxon>
        <taxon>Chlorophyceae</taxon>
        <taxon>CS clade</taxon>
        <taxon>Chlamydomonadales</taxon>
        <taxon>Volvocaceae</taxon>
        <taxon>Volvox</taxon>
    </lineage>
</organism>
<dbReference type="Proteomes" id="UP000747110">
    <property type="component" value="Unassembled WGS sequence"/>
</dbReference>
<dbReference type="OrthoDB" id="529640at2759"/>
<evidence type="ECO:0000313" key="3">
    <source>
        <dbReference type="EMBL" id="GIM11554.1"/>
    </source>
</evidence>
<feature type="chain" id="PRO_5036271735" evidence="1">
    <location>
        <begin position="25"/>
        <end position="457"/>
    </location>
</feature>